<gene>
    <name evidence="6" type="ORF">HANVADRAFT_25630</name>
</gene>
<keyword evidence="5" id="KW-0732">Signal</keyword>
<dbReference type="PANTHER" id="PTHR11358">
    <property type="entry name" value="ARGINASE/AGMATINASE"/>
    <property type="match status" value="1"/>
</dbReference>
<feature type="chain" id="PRO_5008598706" evidence="5">
    <location>
        <begin position="20"/>
        <end position="431"/>
    </location>
</feature>
<evidence type="ECO:0000256" key="4">
    <source>
        <dbReference type="RuleBase" id="RU003684"/>
    </source>
</evidence>
<evidence type="ECO:0000256" key="3">
    <source>
        <dbReference type="ARBA" id="ARBA00022801"/>
    </source>
</evidence>
<name>A0A1B7TBR9_9ASCO</name>
<dbReference type="InterPro" id="IPR020855">
    <property type="entry name" value="Ureohydrolase_Mn_BS"/>
</dbReference>
<dbReference type="CDD" id="cd11592">
    <property type="entry name" value="Agmatinase_PAH"/>
    <property type="match status" value="1"/>
</dbReference>
<dbReference type="GO" id="GO:0008783">
    <property type="term" value="F:agmatinase activity"/>
    <property type="evidence" value="ECO:0007669"/>
    <property type="project" value="TreeGrafter"/>
</dbReference>
<keyword evidence="2" id="KW-0479">Metal-binding</keyword>
<keyword evidence="3 4" id="KW-0378">Hydrolase</keyword>
<protein>
    <submittedName>
        <fullName evidence="6">Arginase/deacetylase</fullName>
    </submittedName>
</protein>
<dbReference type="InterPro" id="IPR023696">
    <property type="entry name" value="Ureohydrolase_dom_sf"/>
</dbReference>
<dbReference type="Pfam" id="PF00491">
    <property type="entry name" value="Arginase"/>
    <property type="match status" value="1"/>
</dbReference>
<dbReference type="OrthoDB" id="288726at2759"/>
<evidence type="ECO:0000313" key="7">
    <source>
        <dbReference type="Proteomes" id="UP000092321"/>
    </source>
</evidence>
<dbReference type="PROSITE" id="PS51409">
    <property type="entry name" value="ARGINASE_2"/>
    <property type="match status" value="1"/>
</dbReference>
<dbReference type="InterPro" id="IPR005925">
    <property type="entry name" value="Agmatinase-rel"/>
</dbReference>
<dbReference type="Gene3D" id="3.40.800.10">
    <property type="entry name" value="Ureohydrolase domain"/>
    <property type="match status" value="1"/>
</dbReference>
<proteinExistence type="inferred from homology"/>
<dbReference type="PRINTS" id="PR00116">
    <property type="entry name" value="ARGINASE"/>
</dbReference>
<keyword evidence="7" id="KW-1185">Reference proteome</keyword>
<evidence type="ECO:0000256" key="1">
    <source>
        <dbReference type="ARBA" id="ARBA00009227"/>
    </source>
</evidence>
<dbReference type="AlphaFoldDB" id="A0A1B7TBR9"/>
<dbReference type="NCBIfam" id="TIGR01230">
    <property type="entry name" value="agmatinase"/>
    <property type="match status" value="1"/>
</dbReference>
<dbReference type="SUPFAM" id="SSF52768">
    <property type="entry name" value="Arginase/deacetylase"/>
    <property type="match status" value="1"/>
</dbReference>
<dbReference type="GO" id="GO:0033389">
    <property type="term" value="P:putrescine biosynthetic process from arginine, via agmatine"/>
    <property type="evidence" value="ECO:0007669"/>
    <property type="project" value="TreeGrafter"/>
</dbReference>
<dbReference type="Proteomes" id="UP000092321">
    <property type="component" value="Unassembled WGS sequence"/>
</dbReference>
<comment type="caution">
    <text evidence="6">The sequence shown here is derived from an EMBL/GenBank/DDBJ whole genome shotgun (WGS) entry which is preliminary data.</text>
</comment>
<accession>A0A1B7TBR9</accession>
<dbReference type="PROSITE" id="PS01053">
    <property type="entry name" value="ARGINASE_1"/>
    <property type="match status" value="1"/>
</dbReference>
<feature type="signal peptide" evidence="5">
    <location>
        <begin position="1"/>
        <end position="19"/>
    </location>
</feature>
<reference evidence="7" key="1">
    <citation type="journal article" date="2016" name="Proc. Natl. Acad. Sci. U.S.A.">
        <title>Comparative genomics of biotechnologically important yeasts.</title>
        <authorList>
            <person name="Riley R."/>
            <person name="Haridas S."/>
            <person name="Wolfe K.H."/>
            <person name="Lopes M.R."/>
            <person name="Hittinger C.T."/>
            <person name="Goeker M."/>
            <person name="Salamov A.A."/>
            <person name="Wisecaver J.H."/>
            <person name="Long T.M."/>
            <person name="Calvey C.H."/>
            <person name="Aerts A.L."/>
            <person name="Barry K.W."/>
            <person name="Choi C."/>
            <person name="Clum A."/>
            <person name="Coughlan A.Y."/>
            <person name="Deshpande S."/>
            <person name="Douglass A.P."/>
            <person name="Hanson S.J."/>
            <person name="Klenk H.-P."/>
            <person name="LaButti K.M."/>
            <person name="Lapidus A."/>
            <person name="Lindquist E.A."/>
            <person name="Lipzen A.M."/>
            <person name="Meier-Kolthoff J.P."/>
            <person name="Ohm R.A."/>
            <person name="Otillar R.P."/>
            <person name="Pangilinan J.L."/>
            <person name="Peng Y."/>
            <person name="Rokas A."/>
            <person name="Rosa C.A."/>
            <person name="Scheuner C."/>
            <person name="Sibirny A.A."/>
            <person name="Slot J.C."/>
            <person name="Stielow J.B."/>
            <person name="Sun H."/>
            <person name="Kurtzman C.P."/>
            <person name="Blackwell M."/>
            <person name="Grigoriev I.V."/>
            <person name="Jeffries T.W."/>
        </authorList>
    </citation>
    <scope>NUCLEOTIDE SEQUENCE [LARGE SCALE GENOMIC DNA]</scope>
    <source>
        <strain evidence="7">NRRL Y-1626</strain>
    </source>
</reference>
<organism evidence="6 7">
    <name type="scientific">Hanseniaspora valbyensis NRRL Y-1626</name>
    <dbReference type="NCBI Taxonomy" id="766949"/>
    <lineage>
        <taxon>Eukaryota</taxon>
        <taxon>Fungi</taxon>
        <taxon>Dikarya</taxon>
        <taxon>Ascomycota</taxon>
        <taxon>Saccharomycotina</taxon>
        <taxon>Saccharomycetes</taxon>
        <taxon>Saccharomycodales</taxon>
        <taxon>Saccharomycodaceae</taxon>
        <taxon>Hanseniaspora</taxon>
    </lineage>
</organism>
<sequence length="431" mass="48288">MKFSLSLLLLCFTISAAHSSYESLQQNPNYHAYKEQSSEGFSINSKPSLEDLWGPFWAYQGIQSFAHLPFQNCLMIDKDSSNDSELFDIAIIGVPFDTATSFRSGTRFGPQGIRSASMRQDKWRGFNFRAGINPFDNWANILDCGDIPVTPMDNTLALKQMQLAYKQLLSLPGNTSVVPRYMSLGGDHSILLPILQGLYEVYGEITVIHFDSHLDTWAPDKYPSFWSSNTSEFTHGSMLWLAHKYGLMAQENNLHVGLRTRLSDDGWEDYEEDNAVGFKRIVADALLDEDGLSKVVDQILKTLPKDKPVYISVDIDVLDPSAAPGTGTMEVGGLTNRELIHILRKMKGLNIVGADVVEVSPPYDTAEITTTAAAQIAYELMTLMVENGPITEEFINKNKKVLAHSGEDLRLTALDRIIDEERKYQINRLFN</sequence>
<evidence type="ECO:0000256" key="2">
    <source>
        <dbReference type="ARBA" id="ARBA00022723"/>
    </source>
</evidence>
<evidence type="ECO:0000256" key="5">
    <source>
        <dbReference type="SAM" id="SignalP"/>
    </source>
</evidence>
<comment type="similarity">
    <text evidence="1">Belongs to the arginase family. Agmatinase subfamily.</text>
</comment>
<dbReference type="FunFam" id="3.40.800.10:FF:000014">
    <property type="entry name" value="Arginase family protein"/>
    <property type="match status" value="1"/>
</dbReference>
<dbReference type="GO" id="GO:0046872">
    <property type="term" value="F:metal ion binding"/>
    <property type="evidence" value="ECO:0007669"/>
    <property type="project" value="UniProtKB-KW"/>
</dbReference>
<evidence type="ECO:0000313" key="6">
    <source>
        <dbReference type="EMBL" id="OBA26170.1"/>
    </source>
</evidence>
<dbReference type="InterPro" id="IPR006035">
    <property type="entry name" value="Ureohydrolase"/>
</dbReference>
<dbReference type="PANTHER" id="PTHR11358:SF26">
    <property type="entry name" value="GUANIDINO ACID HYDROLASE, MITOCHONDRIAL"/>
    <property type="match status" value="1"/>
</dbReference>
<dbReference type="EMBL" id="LXPE01000022">
    <property type="protein sequence ID" value="OBA26170.1"/>
    <property type="molecule type" value="Genomic_DNA"/>
</dbReference>